<sequence>MIRYGFLLIYAAYMLMKHIRLLNELQTLDPRLSYANQMKAVYDKPKAFMRGCIGLTGSTVSIHQFGKTPAGPVLYVHPKLNLAELALLLGHLDKTASFFADPRAFRYPLIRQWLNKMAVVKKGADKTAAVEEIEEIVRKGQSFILSEDDGVDYQSLSKRLGVPIVPIETAGIADMKKGVFFKRLKPVDIDLTIHPAYVISEKEQLQA</sequence>
<keyword evidence="2" id="KW-1185">Reference proteome</keyword>
<accession>A0A1R1RLN5</accession>
<evidence type="ECO:0000313" key="1">
    <source>
        <dbReference type="EMBL" id="OMH99357.1"/>
    </source>
</evidence>
<dbReference type="AlphaFoldDB" id="A0A1R1Q9R4"/>
<gene>
    <name evidence="1" type="ORF">BW143_20325</name>
</gene>
<organism evidence="1 2">
    <name type="scientific">Bacillus swezeyi</name>
    <dbReference type="NCBI Taxonomy" id="1925020"/>
    <lineage>
        <taxon>Bacteria</taxon>
        <taxon>Bacillati</taxon>
        <taxon>Bacillota</taxon>
        <taxon>Bacilli</taxon>
        <taxon>Bacillales</taxon>
        <taxon>Bacillaceae</taxon>
        <taxon>Bacillus</taxon>
    </lineage>
</organism>
<proteinExistence type="predicted"/>
<name>A0A1R1Q9R4_9BACI</name>
<reference evidence="1 2" key="1">
    <citation type="submission" date="2017-01" db="EMBL/GenBank/DDBJ databases">
        <title>Bacillus phylogenomics.</title>
        <authorList>
            <person name="Dunlap C."/>
        </authorList>
    </citation>
    <scope>NUCLEOTIDE SEQUENCE [LARGE SCALE GENOMIC DNA]</scope>
    <source>
        <strain evidence="1 2">NRRL B-41282</strain>
    </source>
</reference>
<dbReference type="EMBL" id="MTJL01000047">
    <property type="protein sequence ID" value="OMH99357.1"/>
    <property type="molecule type" value="Genomic_DNA"/>
</dbReference>
<protein>
    <recommendedName>
        <fullName evidence="3">1-acyl-sn-glycerol-3-phosphate acyltransferase</fullName>
    </recommendedName>
</protein>
<dbReference type="OrthoDB" id="9803035at2"/>
<dbReference type="RefSeq" id="WP_076762904.1">
    <property type="nucleotide sequence ID" value="NZ_JARMMH010000015.1"/>
</dbReference>
<dbReference type="Proteomes" id="UP000187367">
    <property type="component" value="Unassembled WGS sequence"/>
</dbReference>
<evidence type="ECO:0008006" key="3">
    <source>
        <dbReference type="Google" id="ProtNLM"/>
    </source>
</evidence>
<comment type="caution">
    <text evidence="1">The sequence shown here is derived from an EMBL/GenBank/DDBJ whole genome shotgun (WGS) entry which is preliminary data.</text>
</comment>
<evidence type="ECO:0000313" key="2">
    <source>
        <dbReference type="Proteomes" id="UP000187367"/>
    </source>
</evidence>
<accession>A0A1R1Q9R4</accession>